<evidence type="ECO:0000259" key="2">
    <source>
        <dbReference type="Pfam" id="PF01935"/>
    </source>
</evidence>
<dbReference type="InterPro" id="IPR051162">
    <property type="entry name" value="T4SS_component"/>
</dbReference>
<gene>
    <name evidence="5" type="ORF">AOB60_29355</name>
</gene>
<evidence type="ECO:0000313" key="6">
    <source>
        <dbReference type="Proteomes" id="UP000236047"/>
    </source>
</evidence>
<dbReference type="InterPro" id="IPR032689">
    <property type="entry name" value="TraG-D_C"/>
</dbReference>
<comment type="caution">
    <text evidence="5">The sequence shown here is derived from an EMBL/GenBank/DDBJ whole genome shotgun (WGS) entry which is preliminary data.</text>
</comment>
<protein>
    <submittedName>
        <fullName evidence="5">Type VI secretion protein</fullName>
    </submittedName>
</protein>
<organism evidence="5 6">
    <name type="scientific">Streptomyces noursei</name>
    <name type="common">Streptomyces albulus</name>
    <dbReference type="NCBI Taxonomy" id="1971"/>
    <lineage>
        <taxon>Bacteria</taxon>
        <taxon>Bacillati</taxon>
        <taxon>Actinomycetota</taxon>
        <taxon>Actinomycetes</taxon>
        <taxon>Kitasatosporales</taxon>
        <taxon>Streptomycetaceae</taxon>
        <taxon>Streptomyces</taxon>
    </lineage>
</organism>
<reference evidence="6" key="1">
    <citation type="submission" date="2015-09" db="EMBL/GenBank/DDBJ databases">
        <authorList>
            <person name="Graham D.E."/>
            <person name="Mahan K.M."/>
            <person name="Klingeman D.M."/>
            <person name="Fida T."/>
            <person name="Giannone R.J."/>
            <person name="Hettich R.L."/>
            <person name="Parry R.J."/>
            <person name="Spain J.C."/>
        </authorList>
    </citation>
    <scope>NUCLEOTIDE SEQUENCE [LARGE SCALE GENOMIC DNA]</scope>
    <source>
        <strain evidence="6">JCM 4701</strain>
    </source>
</reference>
<dbReference type="PANTHER" id="PTHR30121:SF11">
    <property type="entry name" value="AAA+ ATPASE DOMAIN-CONTAINING PROTEIN"/>
    <property type="match status" value="1"/>
</dbReference>
<dbReference type="InterPro" id="IPR002789">
    <property type="entry name" value="HerA_central"/>
</dbReference>
<feature type="domain" description="DUF8128" evidence="4">
    <location>
        <begin position="110"/>
        <end position="365"/>
    </location>
</feature>
<feature type="domain" description="TraD/TraG TraM recognition site" evidence="3">
    <location>
        <begin position="668"/>
        <end position="732"/>
    </location>
</feature>
<dbReference type="AlphaFoldDB" id="A0A2N8PAZ6"/>
<dbReference type="PANTHER" id="PTHR30121">
    <property type="entry name" value="UNCHARACTERIZED PROTEIN YJGR-RELATED"/>
    <property type="match status" value="1"/>
</dbReference>
<feature type="compositionally biased region" description="Low complexity" evidence="1">
    <location>
        <begin position="783"/>
        <end position="804"/>
    </location>
</feature>
<sequence>MGPVRTFALLLLNQPGGPLVDFLTDPSGFWSYTSRGVLDWLGTQAPLLAPCAAVAMAGGYVLRRRLHRRRQRRLAEGARCVDILAPPHVAPKGGEVLWAQLSGLLRPWWRRLTTGQPHLAFEYTWSHTGLCIRLWVPGTIPLGLVRHAVEAAWPGAHTRVTEPTPLLPPGHPLTAGRLRPARPDVLPLRTDHPTDPLRPLLQAATGMTEGQAACVQILARPATGSALRRARRQARRLKAGHTPTRLPALTALLLHRPQPSATSKQDPEHGLVVRQSAAKLSGPQWQCALTYAATCTAKQDRADDVARGRAHALASAFGLFADRNYLTRTRLRHPEPHLTARQFPHSHSALLSVPELAALAHLPSDPDAPGLQRAGARSVLPPPQIPEPAPGKGVKPLGRSDTGARRGVGLAVADARHHLHVMGATGSGKSTLIANLVLDDVHHHRGVIVIDPKGDLITDLLDRLPDTCADRLVLIDPDDPHRPPCLNVLDGTDIDVVVDNITGIFRRIFTAFWGPRTDDLMRAACLTLLKHRNHTGQLVTLADIPRLLGESAYRLRIIPTLKDPVLRGFWAWYESMSEPSRAAVVGPVMNKLRAFLLRDFARRAIAAGPSTFDLTEVLNGGILLARLPKGALGEETARLLGSFIVAGAWQAAAARARQPEHQRIDATLNVDEAHNFLTLPYPLEDMLAEARGYRLSMLLAHQHLAQLPRDLREGISANARNKVFFNASPEDANALERHTLPALAAHDLAHLGPYQAAAHLLTNGAESAAFTLTTRPLPPPVPGRAADLRAAAADRNGLRPATRP</sequence>
<feature type="domain" description="Helicase HerA central" evidence="2">
    <location>
        <begin position="408"/>
        <end position="479"/>
    </location>
</feature>
<dbReference type="Pfam" id="PF01935">
    <property type="entry name" value="DUF87"/>
    <property type="match status" value="1"/>
</dbReference>
<dbReference type="Pfam" id="PF26449">
    <property type="entry name" value="DUF8128"/>
    <property type="match status" value="1"/>
</dbReference>
<accession>A0A2N8PAZ6</accession>
<dbReference type="CDD" id="cd01127">
    <property type="entry name" value="TrwB_TraG_TraD_VirD4"/>
    <property type="match status" value="2"/>
</dbReference>
<dbReference type="Pfam" id="PF12696">
    <property type="entry name" value="TraG-D_C"/>
    <property type="match status" value="1"/>
</dbReference>
<dbReference type="Gene3D" id="3.40.50.300">
    <property type="entry name" value="P-loop containing nucleotide triphosphate hydrolases"/>
    <property type="match status" value="2"/>
</dbReference>
<proteinExistence type="predicted"/>
<dbReference type="InterPro" id="IPR027417">
    <property type="entry name" value="P-loop_NTPase"/>
</dbReference>
<dbReference type="Proteomes" id="UP000236047">
    <property type="component" value="Unassembled WGS sequence"/>
</dbReference>
<feature type="region of interest" description="Disordered" evidence="1">
    <location>
        <begin position="775"/>
        <end position="804"/>
    </location>
</feature>
<dbReference type="InterPro" id="IPR058441">
    <property type="entry name" value="DUF8128"/>
</dbReference>
<dbReference type="SUPFAM" id="SSF52540">
    <property type="entry name" value="P-loop containing nucleoside triphosphate hydrolases"/>
    <property type="match status" value="1"/>
</dbReference>
<evidence type="ECO:0000259" key="3">
    <source>
        <dbReference type="Pfam" id="PF12696"/>
    </source>
</evidence>
<feature type="compositionally biased region" description="Pro residues" evidence="1">
    <location>
        <begin position="380"/>
        <end position="389"/>
    </location>
</feature>
<feature type="region of interest" description="Disordered" evidence="1">
    <location>
        <begin position="364"/>
        <end position="401"/>
    </location>
</feature>
<evidence type="ECO:0000256" key="1">
    <source>
        <dbReference type="SAM" id="MobiDB-lite"/>
    </source>
</evidence>
<name>A0A2N8PAZ6_STRNR</name>
<keyword evidence="6" id="KW-1185">Reference proteome</keyword>
<evidence type="ECO:0000313" key="5">
    <source>
        <dbReference type="EMBL" id="PNE38194.1"/>
    </source>
</evidence>
<dbReference type="RefSeq" id="WP_102925665.1">
    <property type="nucleotide sequence ID" value="NZ_LJSN01000003.1"/>
</dbReference>
<evidence type="ECO:0000259" key="4">
    <source>
        <dbReference type="Pfam" id="PF26449"/>
    </source>
</evidence>
<dbReference type="EMBL" id="LJSN01000003">
    <property type="protein sequence ID" value="PNE38194.1"/>
    <property type="molecule type" value="Genomic_DNA"/>
</dbReference>